<dbReference type="AlphaFoldDB" id="A0A1C3VR52"/>
<name>A0A1C3VR52_9HYPH</name>
<gene>
    <name evidence="2" type="ORF">GA0061101_10680</name>
</gene>
<dbReference type="EMBL" id="FMAF01000006">
    <property type="protein sequence ID" value="SCB30242.1"/>
    <property type="molecule type" value="Genomic_DNA"/>
</dbReference>
<organism evidence="2 3">
    <name type="scientific">Rhizobium lusitanum</name>
    <dbReference type="NCBI Taxonomy" id="293958"/>
    <lineage>
        <taxon>Bacteria</taxon>
        <taxon>Pseudomonadati</taxon>
        <taxon>Pseudomonadota</taxon>
        <taxon>Alphaproteobacteria</taxon>
        <taxon>Hyphomicrobiales</taxon>
        <taxon>Rhizobiaceae</taxon>
        <taxon>Rhizobium/Agrobacterium group</taxon>
        <taxon>Rhizobium</taxon>
    </lineage>
</organism>
<reference evidence="2 3" key="1">
    <citation type="submission" date="2016-08" db="EMBL/GenBank/DDBJ databases">
        <authorList>
            <person name="Seilhamer J.J."/>
        </authorList>
    </citation>
    <scope>NUCLEOTIDE SEQUENCE [LARGE SCALE GENOMIC DNA]</scope>
    <source>
        <strain evidence="2 3">P1-7</strain>
    </source>
</reference>
<feature type="domain" description="N-acetyltransferase" evidence="1">
    <location>
        <begin position="3"/>
        <end position="157"/>
    </location>
</feature>
<dbReference type="Pfam" id="PF13508">
    <property type="entry name" value="Acetyltransf_7"/>
    <property type="match status" value="1"/>
</dbReference>
<sequence length="157" mass="18129">MSDDVRLAVPADEDKIVAMISLLHDENGLFPLSPDRVRAYMQRYFRRQGALIGVVGEIGDPVGSIYLGIEQPYYSEAWYLNEAWNFVHPDHRRSDYAKKLLGWAKEKSEEMKIPLMVGIVSNHRTEAKVRLYEKQLEKAGAFFVWNRHFAGPCAWDK</sequence>
<dbReference type="GO" id="GO:0016747">
    <property type="term" value="F:acyltransferase activity, transferring groups other than amino-acyl groups"/>
    <property type="evidence" value="ECO:0007669"/>
    <property type="project" value="InterPro"/>
</dbReference>
<accession>A0A1C3VR52</accession>
<dbReference type="PROSITE" id="PS51186">
    <property type="entry name" value="GNAT"/>
    <property type="match status" value="1"/>
</dbReference>
<dbReference type="Gene3D" id="3.40.630.30">
    <property type="match status" value="1"/>
</dbReference>
<keyword evidence="2" id="KW-0808">Transferase</keyword>
<dbReference type="SUPFAM" id="SSF55729">
    <property type="entry name" value="Acyl-CoA N-acyltransferases (Nat)"/>
    <property type="match status" value="1"/>
</dbReference>
<dbReference type="InterPro" id="IPR016181">
    <property type="entry name" value="Acyl_CoA_acyltransferase"/>
</dbReference>
<dbReference type="OrthoDB" id="9998197at2"/>
<proteinExistence type="predicted"/>
<evidence type="ECO:0000259" key="1">
    <source>
        <dbReference type="PROSITE" id="PS51186"/>
    </source>
</evidence>
<dbReference type="CDD" id="cd04301">
    <property type="entry name" value="NAT_SF"/>
    <property type="match status" value="1"/>
</dbReference>
<protein>
    <submittedName>
        <fullName evidence="2">Acetyltransferase (GNAT) family protein</fullName>
    </submittedName>
</protein>
<evidence type="ECO:0000313" key="3">
    <source>
        <dbReference type="Proteomes" id="UP000199205"/>
    </source>
</evidence>
<dbReference type="Proteomes" id="UP000199205">
    <property type="component" value="Unassembled WGS sequence"/>
</dbReference>
<dbReference type="InterPro" id="IPR000182">
    <property type="entry name" value="GNAT_dom"/>
</dbReference>
<evidence type="ECO:0000313" key="2">
    <source>
        <dbReference type="EMBL" id="SCB30242.1"/>
    </source>
</evidence>